<proteinExistence type="predicted"/>
<dbReference type="Proteomes" id="UP001178508">
    <property type="component" value="Chromosome 1"/>
</dbReference>
<feature type="region of interest" description="Disordered" evidence="1">
    <location>
        <begin position="118"/>
        <end position="167"/>
    </location>
</feature>
<accession>A0AAV1EMS9</accession>
<evidence type="ECO:0000313" key="2">
    <source>
        <dbReference type="EMBL" id="CAJ1050051.1"/>
    </source>
</evidence>
<name>A0AAV1EMS9_XYRNO</name>
<keyword evidence="3" id="KW-1185">Reference proteome</keyword>
<dbReference type="AlphaFoldDB" id="A0AAV1EMS9"/>
<feature type="region of interest" description="Disordered" evidence="1">
    <location>
        <begin position="1"/>
        <end position="36"/>
    </location>
</feature>
<gene>
    <name evidence="2" type="ORF">XNOV1_A022476</name>
</gene>
<evidence type="ECO:0000256" key="1">
    <source>
        <dbReference type="SAM" id="MobiDB-lite"/>
    </source>
</evidence>
<sequence length="167" mass="19145">MSKLTVRRSSSSSPGNKHRFTPLKTRARSSTNRRYPLRKRDYNPLFLLKINIGAPELIHGQKTNSNTTAPRRSTSEAESNSRFSAVPEPPVLSENRSERFYLVRLRPTTRNLRLNLRSAPESPKLQPSKQRRVPRGESRIVRQAATLTEHNKIPAVSDLSARRRHNE</sequence>
<feature type="region of interest" description="Disordered" evidence="1">
    <location>
        <begin position="59"/>
        <end position="91"/>
    </location>
</feature>
<evidence type="ECO:0000313" key="3">
    <source>
        <dbReference type="Proteomes" id="UP001178508"/>
    </source>
</evidence>
<organism evidence="2 3">
    <name type="scientific">Xyrichtys novacula</name>
    <name type="common">Pearly razorfish</name>
    <name type="synonym">Hemipteronotus novacula</name>
    <dbReference type="NCBI Taxonomy" id="13765"/>
    <lineage>
        <taxon>Eukaryota</taxon>
        <taxon>Metazoa</taxon>
        <taxon>Chordata</taxon>
        <taxon>Craniata</taxon>
        <taxon>Vertebrata</taxon>
        <taxon>Euteleostomi</taxon>
        <taxon>Actinopterygii</taxon>
        <taxon>Neopterygii</taxon>
        <taxon>Teleostei</taxon>
        <taxon>Neoteleostei</taxon>
        <taxon>Acanthomorphata</taxon>
        <taxon>Eupercaria</taxon>
        <taxon>Labriformes</taxon>
        <taxon>Labridae</taxon>
        <taxon>Xyrichtys</taxon>
    </lineage>
</organism>
<protein>
    <submittedName>
        <fullName evidence="2">Uncharacterized protein</fullName>
    </submittedName>
</protein>
<reference evidence="2" key="1">
    <citation type="submission" date="2023-08" db="EMBL/GenBank/DDBJ databases">
        <authorList>
            <person name="Alioto T."/>
            <person name="Alioto T."/>
            <person name="Gomez Garrido J."/>
        </authorList>
    </citation>
    <scope>NUCLEOTIDE SEQUENCE</scope>
</reference>
<dbReference type="EMBL" id="OY660864">
    <property type="protein sequence ID" value="CAJ1050051.1"/>
    <property type="molecule type" value="Genomic_DNA"/>
</dbReference>
<feature type="compositionally biased region" description="Basic residues" evidence="1">
    <location>
        <begin position="16"/>
        <end position="27"/>
    </location>
</feature>
<feature type="compositionally biased region" description="Polar residues" evidence="1">
    <location>
        <begin position="61"/>
        <end position="83"/>
    </location>
</feature>